<dbReference type="EnsemblPlants" id="Kaladp0040s0327.1.v1.1">
    <property type="protein sequence ID" value="Kaladp0040s0327.1.v1.1.CDS.1"/>
    <property type="gene ID" value="Kaladp0040s0327.v1.1"/>
</dbReference>
<protein>
    <submittedName>
        <fullName evidence="1">Uncharacterized protein</fullName>
    </submittedName>
</protein>
<dbReference type="OMA" id="ICHCNDK"/>
<dbReference type="AlphaFoldDB" id="A0A7N0TMQ0"/>
<proteinExistence type="predicted"/>
<organism evidence="1 2">
    <name type="scientific">Kalanchoe fedtschenkoi</name>
    <name type="common">Lavender scallops</name>
    <name type="synonym">South American air plant</name>
    <dbReference type="NCBI Taxonomy" id="63787"/>
    <lineage>
        <taxon>Eukaryota</taxon>
        <taxon>Viridiplantae</taxon>
        <taxon>Streptophyta</taxon>
        <taxon>Embryophyta</taxon>
        <taxon>Tracheophyta</taxon>
        <taxon>Spermatophyta</taxon>
        <taxon>Magnoliopsida</taxon>
        <taxon>eudicotyledons</taxon>
        <taxon>Gunneridae</taxon>
        <taxon>Pentapetalae</taxon>
        <taxon>Saxifragales</taxon>
        <taxon>Crassulaceae</taxon>
        <taxon>Kalanchoe</taxon>
    </lineage>
</organism>
<evidence type="ECO:0000313" key="2">
    <source>
        <dbReference type="Proteomes" id="UP000594263"/>
    </source>
</evidence>
<dbReference type="Gramene" id="Kaladp0040s0327.1.v1.1">
    <property type="protein sequence ID" value="Kaladp0040s0327.1.v1.1.CDS.1"/>
    <property type="gene ID" value="Kaladp0040s0327.v1.1"/>
</dbReference>
<dbReference type="Proteomes" id="UP000594263">
    <property type="component" value="Unplaced"/>
</dbReference>
<keyword evidence="2" id="KW-1185">Reference proteome</keyword>
<dbReference type="PANTHER" id="PTHR46043">
    <property type="entry name" value="ARM REPEAT SUPERFAMILY PROTEIN"/>
    <property type="match status" value="1"/>
</dbReference>
<accession>A0A7N0TMQ0</accession>
<evidence type="ECO:0000313" key="1">
    <source>
        <dbReference type="EnsemblPlants" id="Kaladp0040s0327.1.v1.1.CDS.1"/>
    </source>
</evidence>
<dbReference type="InterPro" id="IPR011989">
    <property type="entry name" value="ARM-like"/>
</dbReference>
<dbReference type="PANTHER" id="PTHR46043:SF5">
    <property type="entry name" value="ARM REPEAT SUPERFAMILY PROTEIN"/>
    <property type="match status" value="1"/>
</dbReference>
<dbReference type="SUPFAM" id="SSF48371">
    <property type="entry name" value="ARM repeat"/>
    <property type="match status" value="1"/>
</dbReference>
<sequence length="139" mass="15323">MFYVRDLLRRMKIGGVEMKREALVSLNEAMVEDERYVKVVVEDEDLVNVLVRSLDSADSGVQENCLKVLSLIAGFDKFRYATEPLPVGPLIRVLESGRELGKEVVIRCLMKLTANSDIACSVSAQGGVTTLLEICSNGD</sequence>
<dbReference type="InterPro" id="IPR016024">
    <property type="entry name" value="ARM-type_fold"/>
</dbReference>
<name>A0A7N0TMQ0_KALFE</name>
<dbReference type="Gene3D" id="1.25.10.10">
    <property type="entry name" value="Leucine-rich Repeat Variant"/>
    <property type="match status" value="1"/>
</dbReference>
<reference evidence="1" key="1">
    <citation type="submission" date="2021-01" db="UniProtKB">
        <authorList>
            <consortium name="EnsemblPlants"/>
        </authorList>
    </citation>
    <scope>IDENTIFICATION</scope>
</reference>